<dbReference type="OrthoDB" id="70064at2759"/>
<dbReference type="EMBL" id="KI913251">
    <property type="protein sequence ID" value="ETV65074.1"/>
    <property type="molecule type" value="Genomic_DNA"/>
</dbReference>
<gene>
    <name evidence="1" type="ORF">H257_18123</name>
</gene>
<sequence length="187" mass="20147">MELEFGTAYGVSGDHHASLRLFHRLAMNLATMGESVLILSPILAPTATHLASMQDGRSPHILNRIHLAFVSDIAHVASTLASIETWSATTRCLFVDTTSLCPPVPDVYEVAHIRSVCLALKRIATVYRAIVVIAFPSTMTQWYTSHHVLLTACHPSTSTTNPPDAVTVTIARTGATCSCSLSTFLST</sequence>
<name>W4FDY6_APHAT</name>
<proteinExistence type="predicted"/>
<organism evidence="1">
    <name type="scientific">Aphanomyces astaci</name>
    <name type="common">Crayfish plague agent</name>
    <dbReference type="NCBI Taxonomy" id="112090"/>
    <lineage>
        <taxon>Eukaryota</taxon>
        <taxon>Sar</taxon>
        <taxon>Stramenopiles</taxon>
        <taxon>Oomycota</taxon>
        <taxon>Saprolegniomycetes</taxon>
        <taxon>Saprolegniales</taxon>
        <taxon>Verrucalvaceae</taxon>
        <taxon>Aphanomyces</taxon>
    </lineage>
</organism>
<dbReference type="VEuPathDB" id="FungiDB:H257_18123"/>
<reference evidence="1" key="1">
    <citation type="submission" date="2013-12" db="EMBL/GenBank/DDBJ databases">
        <title>The Genome Sequence of Aphanomyces astaci APO3.</title>
        <authorList>
            <consortium name="The Broad Institute Genomics Platform"/>
            <person name="Russ C."/>
            <person name="Tyler B."/>
            <person name="van West P."/>
            <person name="Dieguez-Uribeondo J."/>
            <person name="Young S.K."/>
            <person name="Zeng Q."/>
            <person name="Gargeya S."/>
            <person name="Fitzgerald M."/>
            <person name="Abouelleil A."/>
            <person name="Alvarado L."/>
            <person name="Chapman S.B."/>
            <person name="Gainer-Dewar J."/>
            <person name="Goldberg J."/>
            <person name="Griggs A."/>
            <person name="Gujja S."/>
            <person name="Hansen M."/>
            <person name="Howarth C."/>
            <person name="Imamovic A."/>
            <person name="Ireland A."/>
            <person name="Larimer J."/>
            <person name="McCowan C."/>
            <person name="Murphy C."/>
            <person name="Pearson M."/>
            <person name="Poon T.W."/>
            <person name="Priest M."/>
            <person name="Roberts A."/>
            <person name="Saif S."/>
            <person name="Shea T."/>
            <person name="Sykes S."/>
            <person name="Wortman J."/>
            <person name="Nusbaum C."/>
            <person name="Birren B."/>
        </authorList>
    </citation>
    <scope>NUCLEOTIDE SEQUENCE [LARGE SCALE GENOMIC DNA]</scope>
    <source>
        <strain evidence="1">APO3</strain>
    </source>
</reference>
<protein>
    <submittedName>
        <fullName evidence="1">Uncharacterized protein</fullName>
    </submittedName>
</protein>
<evidence type="ECO:0000313" key="1">
    <source>
        <dbReference type="EMBL" id="ETV65074.1"/>
    </source>
</evidence>
<dbReference type="RefSeq" id="XP_009845433.1">
    <property type="nucleotide sequence ID" value="XM_009847131.1"/>
</dbReference>
<dbReference type="AlphaFoldDB" id="W4FDY6"/>
<dbReference type="GeneID" id="20820119"/>
<accession>W4FDY6</accession>